<evidence type="ECO:0000313" key="1">
    <source>
        <dbReference type="EMBL" id="ASJ75880.1"/>
    </source>
</evidence>
<evidence type="ECO:0000313" key="2">
    <source>
        <dbReference type="Proteomes" id="UP000250079"/>
    </source>
</evidence>
<organism evidence="1 2">
    <name type="scientific">Granulosicoccus antarcticus IMCC3135</name>
    <dbReference type="NCBI Taxonomy" id="1192854"/>
    <lineage>
        <taxon>Bacteria</taxon>
        <taxon>Pseudomonadati</taxon>
        <taxon>Pseudomonadota</taxon>
        <taxon>Gammaproteobacteria</taxon>
        <taxon>Chromatiales</taxon>
        <taxon>Granulosicoccaceae</taxon>
        <taxon>Granulosicoccus</taxon>
    </lineage>
</organism>
<dbReference type="Proteomes" id="UP000250079">
    <property type="component" value="Chromosome"/>
</dbReference>
<dbReference type="KEGG" id="gai:IMCC3135_29145"/>
<protein>
    <recommendedName>
        <fullName evidence="3">DUF721 domain-containing protein</fullName>
    </recommendedName>
</protein>
<dbReference type="AlphaFoldDB" id="A0A2Z2P3A2"/>
<gene>
    <name evidence="1" type="ORF">IMCC3135_29145</name>
</gene>
<accession>A0A2Z2P3A2</accession>
<proteinExistence type="predicted"/>
<dbReference type="InterPro" id="IPR007922">
    <property type="entry name" value="DciA-like"/>
</dbReference>
<dbReference type="EMBL" id="CP018632">
    <property type="protein sequence ID" value="ASJ75880.1"/>
    <property type="molecule type" value="Genomic_DNA"/>
</dbReference>
<dbReference type="RefSeq" id="WP_088920727.1">
    <property type="nucleotide sequence ID" value="NZ_CP018632.1"/>
</dbReference>
<evidence type="ECO:0008006" key="3">
    <source>
        <dbReference type="Google" id="ProtNLM"/>
    </source>
</evidence>
<dbReference type="Pfam" id="PF05258">
    <property type="entry name" value="DciA"/>
    <property type="match status" value="1"/>
</dbReference>
<sequence>MKSFSNLIDRATRTAMQQDRHIREVISRIVPATTLAHIQFFRIEGGRMRVTVDNAGWITKLRFSERQILDAMRDQKLDVITMSFHVMPAEIPVARTTHRTANPTSSNAARCIALLAASADDQMGEPAAPAYRANLSPRKSIVRQGDDRLRQELLKLAARLKEEK</sequence>
<reference evidence="1 2" key="1">
    <citation type="submission" date="2016-12" db="EMBL/GenBank/DDBJ databases">
        <authorList>
            <person name="Song W.-J."/>
            <person name="Kurnit D.M."/>
        </authorList>
    </citation>
    <scope>NUCLEOTIDE SEQUENCE [LARGE SCALE GENOMIC DNA]</scope>
    <source>
        <strain evidence="1 2">IMCC3135</strain>
    </source>
</reference>
<name>A0A2Z2P3A2_9GAMM</name>
<keyword evidence="2" id="KW-1185">Reference proteome</keyword>
<dbReference type="OrthoDB" id="5794521at2"/>